<proteinExistence type="predicted"/>
<dbReference type="Proteomes" id="UP000651482">
    <property type="component" value="Unassembled WGS sequence"/>
</dbReference>
<name>A0A926D6W1_9FIRM</name>
<organism evidence="1 2">
    <name type="scientific">Yeguia hominis</name>
    <dbReference type="NCBI Taxonomy" id="2763662"/>
    <lineage>
        <taxon>Bacteria</taxon>
        <taxon>Bacillati</taxon>
        <taxon>Bacillota</taxon>
        <taxon>Clostridia</taxon>
        <taxon>Eubacteriales</taxon>
        <taxon>Yeguiaceae</taxon>
        <taxon>Yeguia</taxon>
    </lineage>
</organism>
<reference evidence="1" key="1">
    <citation type="submission" date="2020-08" db="EMBL/GenBank/DDBJ databases">
        <title>Genome public.</title>
        <authorList>
            <person name="Liu C."/>
            <person name="Sun Q."/>
        </authorList>
    </citation>
    <scope>NUCLEOTIDE SEQUENCE</scope>
    <source>
        <strain evidence="1">NSJ-40</strain>
    </source>
</reference>
<comment type="caution">
    <text evidence="1">The sequence shown here is derived from an EMBL/GenBank/DDBJ whole genome shotgun (WGS) entry which is preliminary data.</text>
</comment>
<dbReference type="RefSeq" id="WP_249318045.1">
    <property type="nucleotide sequence ID" value="NZ_JACRSN010000002.1"/>
</dbReference>
<accession>A0A926D6W1</accession>
<dbReference type="EMBL" id="JACRSN010000002">
    <property type="protein sequence ID" value="MBC8532808.1"/>
    <property type="molecule type" value="Genomic_DNA"/>
</dbReference>
<sequence length="52" mass="5987">MEAITKGYSHLFNTVTDAIRELEAVKQQLIQCQQTAELLYIEEDPLLLEQHA</sequence>
<protein>
    <submittedName>
        <fullName evidence="1">Uncharacterized protein</fullName>
    </submittedName>
</protein>
<evidence type="ECO:0000313" key="1">
    <source>
        <dbReference type="EMBL" id="MBC8532808.1"/>
    </source>
</evidence>
<keyword evidence="2" id="KW-1185">Reference proteome</keyword>
<evidence type="ECO:0000313" key="2">
    <source>
        <dbReference type="Proteomes" id="UP000651482"/>
    </source>
</evidence>
<dbReference type="AlphaFoldDB" id="A0A926D6W1"/>
<gene>
    <name evidence="1" type="ORF">IAG03_02075</name>
</gene>